<dbReference type="AlphaFoldDB" id="A0AAD9MG17"/>
<dbReference type="Pfam" id="PF08524">
    <property type="entry name" value="rRNA_processing"/>
    <property type="match status" value="1"/>
</dbReference>
<dbReference type="EMBL" id="JASFZW010000012">
    <property type="protein sequence ID" value="KAK2075899.1"/>
    <property type="molecule type" value="Genomic_DNA"/>
</dbReference>
<sequence length="142" mass="16709">MAPVNKRRAFLRRDSGAPRSALEKFAQVGKSTYDPRLRREKERALNAKTVNKYRKIQKRVQQEWEETGVVPQRIAEKAQAEKEAARQEIEAKRKAIEEHWAKVAADKRRRAEENRKMRKKNARGQPLMKHRIEKILSKIAVE</sequence>
<dbReference type="Proteomes" id="UP001255856">
    <property type="component" value="Unassembled WGS sequence"/>
</dbReference>
<keyword evidence="3" id="KW-1185">Reference proteome</keyword>
<dbReference type="InterPro" id="IPR013730">
    <property type="entry name" value="Fyv7/TAP26"/>
</dbReference>
<dbReference type="PANTHER" id="PTHR15657">
    <property type="entry name" value="THYROID TRANSCRIPTION FACTOR 1-ASSOCIATED PROTEIN 26"/>
    <property type="match status" value="1"/>
</dbReference>
<feature type="compositionally biased region" description="Basic residues" evidence="1">
    <location>
        <begin position="116"/>
        <end position="129"/>
    </location>
</feature>
<gene>
    <name evidence="2" type="ORF">QBZ16_001235</name>
</gene>
<protein>
    <recommendedName>
        <fullName evidence="4">rRNA-processing protein FYV7</fullName>
    </recommendedName>
</protein>
<feature type="region of interest" description="Disordered" evidence="1">
    <location>
        <begin position="106"/>
        <end position="129"/>
    </location>
</feature>
<reference evidence="2" key="1">
    <citation type="submission" date="2021-01" db="EMBL/GenBank/DDBJ databases">
        <authorList>
            <person name="Eckstrom K.M.E."/>
        </authorList>
    </citation>
    <scope>NUCLEOTIDE SEQUENCE</scope>
    <source>
        <strain evidence="2">UVCC 0001</strain>
    </source>
</reference>
<dbReference type="GO" id="GO:0005634">
    <property type="term" value="C:nucleus"/>
    <property type="evidence" value="ECO:0007669"/>
    <property type="project" value="TreeGrafter"/>
</dbReference>
<evidence type="ECO:0000313" key="2">
    <source>
        <dbReference type="EMBL" id="KAK2075899.1"/>
    </source>
</evidence>
<feature type="compositionally biased region" description="Basic and acidic residues" evidence="1">
    <location>
        <begin position="106"/>
        <end position="115"/>
    </location>
</feature>
<evidence type="ECO:0008006" key="4">
    <source>
        <dbReference type="Google" id="ProtNLM"/>
    </source>
</evidence>
<dbReference type="PANTHER" id="PTHR15657:SF1">
    <property type="entry name" value="THYROID TRANSCRIPTION FACTOR 1-ASSOCIATED PROTEIN 26"/>
    <property type="match status" value="1"/>
</dbReference>
<comment type="caution">
    <text evidence="2">The sequence shown here is derived from an EMBL/GenBank/DDBJ whole genome shotgun (WGS) entry which is preliminary data.</text>
</comment>
<organism evidence="2 3">
    <name type="scientific">Prototheca wickerhamii</name>
    <dbReference type="NCBI Taxonomy" id="3111"/>
    <lineage>
        <taxon>Eukaryota</taxon>
        <taxon>Viridiplantae</taxon>
        <taxon>Chlorophyta</taxon>
        <taxon>core chlorophytes</taxon>
        <taxon>Trebouxiophyceae</taxon>
        <taxon>Chlorellales</taxon>
        <taxon>Chlorellaceae</taxon>
        <taxon>Prototheca</taxon>
    </lineage>
</organism>
<evidence type="ECO:0000313" key="3">
    <source>
        <dbReference type="Proteomes" id="UP001255856"/>
    </source>
</evidence>
<proteinExistence type="predicted"/>
<accession>A0AAD9MG17</accession>
<name>A0AAD9MG17_PROWI</name>
<evidence type="ECO:0000256" key="1">
    <source>
        <dbReference type="SAM" id="MobiDB-lite"/>
    </source>
</evidence>